<evidence type="ECO:0008006" key="4">
    <source>
        <dbReference type="Google" id="ProtNLM"/>
    </source>
</evidence>
<dbReference type="Proteomes" id="UP000291116">
    <property type="component" value="Unassembled WGS sequence"/>
</dbReference>
<feature type="chain" id="PRO_5019294224" description="Phosphoglycolate phosphatase" evidence="1">
    <location>
        <begin position="21"/>
        <end position="276"/>
    </location>
</feature>
<proteinExistence type="predicted"/>
<dbReference type="Gene3D" id="3.40.50.1000">
    <property type="entry name" value="HAD superfamily/HAD-like"/>
    <property type="match status" value="1"/>
</dbReference>
<feature type="signal peptide" evidence="1">
    <location>
        <begin position="1"/>
        <end position="20"/>
    </location>
</feature>
<protein>
    <recommendedName>
        <fullName evidence="4">Phosphoglycolate phosphatase</fullName>
    </recommendedName>
</protein>
<dbReference type="InterPro" id="IPR023198">
    <property type="entry name" value="PGP-like_dom2"/>
</dbReference>
<evidence type="ECO:0000313" key="2">
    <source>
        <dbReference type="EMBL" id="VEU41205.1"/>
    </source>
</evidence>
<name>A0A448ZGP1_9STRA</name>
<dbReference type="OrthoDB" id="269227at2759"/>
<evidence type="ECO:0000313" key="3">
    <source>
        <dbReference type="Proteomes" id="UP000291116"/>
    </source>
</evidence>
<dbReference type="InterPro" id="IPR041492">
    <property type="entry name" value="HAD_2"/>
</dbReference>
<keyword evidence="1" id="KW-0732">Signal</keyword>
<dbReference type="InterPro" id="IPR023214">
    <property type="entry name" value="HAD_sf"/>
</dbReference>
<gene>
    <name evidence="2" type="ORF">PSNMU_V1.4_AUG-EV-PASAV3_0081710</name>
</gene>
<dbReference type="EMBL" id="CAACVS010000335">
    <property type="protein sequence ID" value="VEU41205.1"/>
    <property type="molecule type" value="Genomic_DNA"/>
</dbReference>
<organism evidence="2 3">
    <name type="scientific">Pseudo-nitzschia multistriata</name>
    <dbReference type="NCBI Taxonomy" id="183589"/>
    <lineage>
        <taxon>Eukaryota</taxon>
        <taxon>Sar</taxon>
        <taxon>Stramenopiles</taxon>
        <taxon>Ochrophyta</taxon>
        <taxon>Bacillariophyta</taxon>
        <taxon>Bacillariophyceae</taxon>
        <taxon>Bacillariophycidae</taxon>
        <taxon>Bacillariales</taxon>
        <taxon>Bacillariaceae</taxon>
        <taxon>Pseudo-nitzschia</taxon>
    </lineage>
</organism>
<dbReference type="Gene3D" id="1.10.150.240">
    <property type="entry name" value="Putative phosphatase, domain 2"/>
    <property type="match status" value="1"/>
</dbReference>
<dbReference type="GO" id="GO:0005829">
    <property type="term" value="C:cytosol"/>
    <property type="evidence" value="ECO:0007669"/>
    <property type="project" value="TreeGrafter"/>
</dbReference>
<dbReference type="SFLD" id="SFLDG01129">
    <property type="entry name" value="C1.5:_HAD__Beta-PGM__Phosphata"/>
    <property type="match status" value="1"/>
</dbReference>
<dbReference type="SFLD" id="SFLDS00003">
    <property type="entry name" value="Haloacid_Dehalogenase"/>
    <property type="match status" value="1"/>
</dbReference>
<dbReference type="GO" id="GO:0008967">
    <property type="term" value="F:phosphoglycolate phosphatase activity"/>
    <property type="evidence" value="ECO:0007669"/>
    <property type="project" value="TreeGrafter"/>
</dbReference>
<reference evidence="2 3" key="1">
    <citation type="submission" date="2019-01" db="EMBL/GenBank/DDBJ databases">
        <authorList>
            <person name="Ferrante I. M."/>
        </authorList>
    </citation>
    <scope>NUCLEOTIDE SEQUENCE [LARGE SCALE GENOMIC DNA]</scope>
    <source>
        <strain evidence="2 3">B856</strain>
    </source>
</reference>
<dbReference type="Pfam" id="PF13419">
    <property type="entry name" value="HAD_2"/>
    <property type="match status" value="1"/>
</dbReference>
<dbReference type="PANTHER" id="PTHR43434:SF24">
    <property type="entry name" value="HYDROLASE-RELATED"/>
    <property type="match status" value="1"/>
</dbReference>
<dbReference type="SUPFAM" id="SSF56784">
    <property type="entry name" value="HAD-like"/>
    <property type="match status" value="1"/>
</dbReference>
<dbReference type="PANTHER" id="PTHR43434">
    <property type="entry name" value="PHOSPHOGLYCOLATE PHOSPHATASE"/>
    <property type="match status" value="1"/>
</dbReference>
<keyword evidence="3" id="KW-1185">Reference proteome</keyword>
<evidence type="ECO:0000256" key="1">
    <source>
        <dbReference type="SAM" id="SignalP"/>
    </source>
</evidence>
<dbReference type="GO" id="GO:0006281">
    <property type="term" value="P:DNA repair"/>
    <property type="evidence" value="ECO:0007669"/>
    <property type="project" value="TreeGrafter"/>
</dbReference>
<dbReference type="AlphaFoldDB" id="A0A448ZGP1"/>
<accession>A0A448ZGP1</accession>
<dbReference type="InterPro" id="IPR036412">
    <property type="entry name" value="HAD-like_sf"/>
</dbReference>
<dbReference type="InterPro" id="IPR050155">
    <property type="entry name" value="HAD-like_hydrolase_sf"/>
</dbReference>
<sequence>MFVSGFFLCCFAIAWVGSSALIPPTQIDMKCFEATPKAIIFDIDGTLADSWKLGFDATLVVLENNDLPLIDEATYHKCTKFSTPQRLARHAGLEPILPANDEESRANNLLFEQTGDKLAAEFDNLYVGLVTVETAGLFPGIPELLEKIRSCSSSVKVGCLTNACVAYAHAVLKANDCTSQSDGLSNMCASVHGADTVAAPKPEPDGLYKVCEELGIGVSDSVYIGDSPSDALAADAAGMASIGVTWGSHSEESLRKAPFTFYASTPEELCGLLKLS</sequence>